<dbReference type="Proteomes" id="UP001238163">
    <property type="component" value="Unassembled WGS sequence"/>
</dbReference>
<proteinExistence type="inferred from homology"/>
<dbReference type="GO" id="GO:0003676">
    <property type="term" value="F:nucleic acid binding"/>
    <property type="evidence" value="ECO:0007669"/>
    <property type="project" value="InterPro"/>
</dbReference>
<gene>
    <name evidence="5" type="ORF">J3R75_002478</name>
</gene>
<dbReference type="PANTHER" id="PTHR12829">
    <property type="entry name" value="N6-ADENOSINE-METHYLTRANSFERASE"/>
    <property type="match status" value="1"/>
</dbReference>
<dbReference type="PROSITE" id="PS00092">
    <property type="entry name" value="N6_MTASE"/>
    <property type="match status" value="1"/>
</dbReference>
<dbReference type="EMBL" id="JAUSVL010000001">
    <property type="protein sequence ID" value="MDQ0290371.1"/>
    <property type="molecule type" value="Genomic_DNA"/>
</dbReference>
<accession>A0AAE3VH93</accession>
<evidence type="ECO:0000256" key="3">
    <source>
        <dbReference type="ARBA" id="ARBA00022691"/>
    </source>
</evidence>
<dbReference type="InterPro" id="IPR029063">
    <property type="entry name" value="SAM-dependent_MTases_sf"/>
</dbReference>
<protein>
    <submittedName>
        <fullName evidence="5">N6-adenosine-specific RNA methylase IME4</fullName>
    </submittedName>
</protein>
<dbReference type="PROSITE" id="PS51143">
    <property type="entry name" value="MT_A70"/>
    <property type="match status" value="1"/>
</dbReference>
<keyword evidence="3" id="KW-0949">S-adenosyl-L-methionine</keyword>
<sequence length="206" mass="23433">MTLFDDFLAFATKREFTTIVANPPWVVSGKTGIAEDREYSRLRYPGVRLEELLCLPVFTAAAENAHLYLWAPSWLLVEGLQVMERWGFQYKTALLWEKVRSDGATDGSCTGYYFRNATEILLFGVRGTLRTLSPARRQINVLRAPKLSQNRKPDDAYALIERCSPGSYLELFSAAARDGWACWCNQADDGADQPTRLRRKQLTLEL</sequence>
<dbReference type="AlphaFoldDB" id="A0AAE3VH93"/>
<dbReference type="SUPFAM" id="SSF53335">
    <property type="entry name" value="S-adenosyl-L-methionine-dependent methyltransferases"/>
    <property type="match status" value="1"/>
</dbReference>
<organism evidence="5 6">
    <name type="scientific">Oligosphaera ethanolica</name>
    <dbReference type="NCBI Taxonomy" id="760260"/>
    <lineage>
        <taxon>Bacteria</taxon>
        <taxon>Pseudomonadati</taxon>
        <taxon>Lentisphaerota</taxon>
        <taxon>Oligosphaeria</taxon>
        <taxon>Oligosphaerales</taxon>
        <taxon>Oligosphaeraceae</taxon>
        <taxon>Oligosphaera</taxon>
    </lineage>
</organism>
<evidence type="ECO:0000256" key="2">
    <source>
        <dbReference type="ARBA" id="ARBA00022679"/>
    </source>
</evidence>
<evidence type="ECO:0000256" key="4">
    <source>
        <dbReference type="PROSITE-ProRule" id="PRU00489"/>
    </source>
</evidence>
<dbReference type="PANTHER" id="PTHR12829:SF7">
    <property type="entry name" value="N6-ADENOSINE-METHYLTRANSFERASE CATALYTIC SUBUNIT"/>
    <property type="match status" value="1"/>
</dbReference>
<keyword evidence="1 5" id="KW-0489">Methyltransferase</keyword>
<comment type="similarity">
    <text evidence="4">Belongs to the MT-A70-like family.</text>
</comment>
<name>A0AAE3VH93_9BACT</name>
<dbReference type="Pfam" id="PF05063">
    <property type="entry name" value="MT-A70"/>
    <property type="match status" value="1"/>
</dbReference>
<dbReference type="InterPro" id="IPR002052">
    <property type="entry name" value="DNA_methylase_N6_adenine_CS"/>
</dbReference>
<evidence type="ECO:0000313" key="6">
    <source>
        <dbReference type="Proteomes" id="UP001238163"/>
    </source>
</evidence>
<comment type="caution">
    <text evidence="5">The sequence shown here is derived from an EMBL/GenBank/DDBJ whole genome shotgun (WGS) entry which is preliminary data.</text>
</comment>
<dbReference type="RefSeq" id="WP_307261855.1">
    <property type="nucleotide sequence ID" value="NZ_JAUSVL010000001.1"/>
</dbReference>
<dbReference type="GO" id="GO:0008168">
    <property type="term" value="F:methyltransferase activity"/>
    <property type="evidence" value="ECO:0007669"/>
    <property type="project" value="UniProtKB-KW"/>
</dbReference>
<reference evidence="5" key="1">
    <citation type="submission" date="2023-07" db="EMBL/GenBank/DDBJ databases">
        <title>Genomic Encyclopedia of Type Strains, Phase IV (KMG-IV): sequencing the most valuable type-strain genomes for metagenomic binning, comparative biology and taxonomic classification.</title>
        <authorList>
            <person name="Goeker M."/>
        </authorList>
    </citation>
    <scope>NUCLEOTIDE SEQUENCE</scope>
    <source>
        <strain evidence="5">DSM 24202</strain>
    </source>
</reference>
<dbReference type="InterPro" id="IPR007757">
    <property type="entry name" value="MT-A70-like"/>
</dbReference>
<keyword evidence="2" id="KW-0808">Transferase</keyword>
<dbReference type="GO" id="GO:0032259">
    <property type="term" value="P:methylation"/>
    <property type="evidence" value="ECO:0007669"/>
    <property type="project" value="UniProtKB-KW"/>
</dbReference>
<evidence type="ECO:0000313" key="5">
    <source>
        <dbReference type="EMBL" id="MDQ0290371.1"/>
    </source>
</evidence>
<keyword evidence="6" id="KW-1185">Reference proteome</keyword>
<evidence type="ECO:0000256" key="1">
    <source>
        <dbReference type="ARBA" id="ARBA00022603"/>
    </source>
</evidence>